<dbReference type="AlphaFoldDB" id="A0A0R1TZL3"/>
<name>A0A0R1TZL3_9LACO</name>
<dbReference type="Gene3D" id="3.40.50.450">
    <property type="match status" value="1"/>
</dbReference>
<organism evidence="1 2">
    <name type="scientific">Lacticaseibacillus pantheris DSM 15945 = JCM 12539 = NBRC 106106</name>
    <dbReference type="NCBI Taxonomy" id="1423783"/>
    <lineage>
        <taxon>Bacteria</taxon>
        <taxon>Bacillati</taxon>
        <taxon>Bacillota</taxon>
        <taxon>Bacilli</taxon>
        <taxon>Lactobacillales</taxon>
        <taxon>Lactobacillaceae</taxon>
        <taxon>Lacticaseibacillus</taxon>
    </lineage>
</organism>
<proteinExistence type="predicted"/>
<dbReference type="OrthoDB" id="2059845at2"/>
<dbReference type="RefSeq" id="WP_054648508.1">
    <property type="nucleotide sequence ID" value="NZ_AZFJ01000040.1"/>
</dbReference>
<comment type="caution">
    <text evidence="1">The sequence shown here is derived from an EMBL/GenBank/DDBJ whole genome shotgun (WGS) entry which is preliminary data.</text>
</comment>
<evidence type="ECO:0008006" key="3">
    <source>
        <dbReference type="Google" id="ProtNLM"/>
    </source>
</evidence>
<reference evidence="1 2" key="1">
    <citation type="journal article" date="2015" name="Genome Announc.">
        <title>Expanding the biotechnology potential of lactobacilli through comparative genomics of 213 strains and associated genera.</title>
        <authorList>
            <person name="Sun Z."/>
            <person name="Harris H.M."/>
            <person name="McCann A."/>
            <person name="Guo C."/>
            <person name="Argimon S."/>
            <person name="Zhang W."/>
            <person name="Yang X."/>
            <person name="Jeffery I.B."/>
            <person name="Cooney J.C."/>
            <person name="Kagawa T.F."/>
            <person name="Liu W."/>
            <person name="Song Y."/>
            <person name="Salvetti E."/>
            <person name="Wrobel A."/>
            <person name="Rasinkangas P."/>
            <person name="Parkhill J."/>
            <person name="Rea M.C."/>
            <person name="O'Sullivan O."/>
            <person name="Ritari J."/>
            <person name="Douillard F.P."/>
            <person name="Paul Ross R."/>
            <person name="Yang R."/>
            <person name="Briner A.E."/>
            <person name="Felis G.E."/>
            <person name="de Vos W.M."/>
            <person name="Barrangou R."/>
            <person name="Klaenhammer T.R."/>
            <person name="Caufield P.W."/>
            <person name="Cui Y."/>
            <person name="Zhang H."/>
            <person name="O'Toole P.W."/>
        </authorList>
    </citation>
    <scope>NUCLEOTIDE SEQUENCE [LARGE SCALE GENOMIC DNA]</scope>
    <source>
        <strain evidence="1 2">DSM 15945</strain>
    </source>
</reference>
<dbReference type="PATRIC" id="fig|1423783.4.peg.657"/>
<dbReference type="Proteomes" id="UP000051922">
    <property type="component" value="Unassembled WGS sequence"/>
</dbReference>
<accession>A0A0R1TZL3</accession>
<gene>
    <name evidence="1" type="ORF">FC50_GL000636</name>
</gene>
<dbReference type="EMBL" id="AZFJ01000040">
    <property type="protein sequence ID" value="KRL86672.1"/>
    <property type="molecule type" value="Genomic_DNA"/>
</dbReference>
<dbReference type="SUPFAM" id="SSF52309">
    <property type="entry name" value="N-(deoxy)ribosyltransferase-like"/>
    <property type="match status" value="1"/>
</dbReference>
<protein>
    <recommendedName>
        <fullName evidence="3">Nucleoside 2-deoxyribosyltransferase</fullName>
    </recommendedName>
</protein>
<keyword evidence="2" id="KW-1185">Reference proteome</keyword>
<sequence length="136" mass="14923">MNKLNAQHFYIAGAFRNVPLVQQIAGQLNDAGATQTFDWTQAQPNADLATLKGIAQLEQRGITSCDFLVFVFPGGKGANIEFGIATALQKPIFIFDTTDTVNNIAETTTFYQMDHVQKYRGTVGGFVNFIANNMLL</sequence>
<evidence type="ECO:0000313" key="1">
    <source>
        <dbReference type="EMBL" id="KRL86672.1"/>
    </source>
</evidence>
<evidence type="ECO:0000313" key="2">
    <source>
        <dbReference type="Proteomes" id="UP000051922"/>
    </source>
</evidence>